<protein>
    <submittedName>
        <fullName evidence="2">Uncharacterized protein</fullName>
    </submittedName>
</protein>
<reference evidence="2 3" key="1">
    <citation type="submission" date="2024-03" db="EMBL/GenBank/DDBJ databases">
        <title>Natural products discovery in diverse microorganisms through a two-stage MS feature dereplication strategy.</title>
        <authorList>
            <person name="Zhang R."/>
        </authorList>
    </citation>
    <scope>NUCLEOTIDE SEQUENCE [LARGE SCALE GENOMIC DNA]</scope>
    <source>
        <strain evidence="2 3">18930</strain>
    </source>
</reference>
<dbReference type="Proteomes" id="UP001432000">
    <property type="component" value="Chromosome"/>
</dbReference>
<gene>
    <name evidence="2" type="ORF">WDS16_16750</name>
</gene>
<organism evidence="2 3">
    <name type="scientific">Rhodococcus sovatensis</name>
    <dbReference type="NCBI Taxonomy" id="1805840"/>
    <lineage>
        <taxon>Bacteria</taxon>
        <taxon>Bacillati</taxon>
        <taxon>Actinomycetota</taxon>
        <taxon>Actinomycetes</taxon>
        <taxon>Mycobacteriales</taxon>
        <taxon>Nocardiaceae</taxon>
        <taxon>Rhodococcus</taxon>
    </lineage>
</organism>
<dbReference type="EMBL" id="CP147846">
    <property type="protein sequence ID" value="WXG66914.1"/>
    <property type="molecule type" value="Genomic_DNA"/>
</dbReference>
<keyword evidence="1" id="KW-0812">Transmembrane</keyword>
<sequence length="45" mass="4967">MTTLAADGDELVHHLLIDFIWKVGIVATLLLVGIAAAIIIWKRVR</sequence>
<evidence type="ECO:0000256" key="1">
    <source>
        <dbReference type="SAM" id="Phobius"/>
    </source>
</evidence>
<name>A0ABZ2PDG5_9NOCA</name>
<dbReference type="RefSeq" id="WP_338886350.1">
    <property type="nucleotide sequence ID" value="NZ_CP147846.1"/>
</dbReference>
<keyword evidence="1" id="KW-1133">Transmembrane helix</keyword>
<keyword evidence="1" id="KW-0472">Membrane</keyword>
<feature type="transmembrane region" description="Helical" evidence="1">
    <location>
        <begin position="20"/>
        <end position="41"/>
    </location>
</feature>
<proteinExistence type="predicted"/>
<keyword evidence="3" id="KW-1185">Reference proteome</keyword>
<evidence type="ECO:0000313" key="3">
    <source>
        <dbReference type="Proteomes" id="UP001432000"/>
    </source>
</evidence>
<accession>A0ABZ2PDG5</accession>
<evidence type="ECO:0000313" key="2">
    <source>
        <dbReference type="EMBL" id="WXG66914.1"/>
    </source>
</evidence>